<evidence type="ECO:0000313" key="2">
    <source>
        <dbReference type="EMBL" id="RUP46238.1"/>
    </source>
</evidence>
<gene>
    <name evidence="2" type="ORF">BC936DRAFT_147179</name>
</gene>
<keyword evidence="3" id="KW-1185">Reference proteome</keyword>
<dbReference type="AlphaFoldDB" id="A0A433D5W1"/>
<protein>
    <submittedName>
        <fullName evidence="2">Uncharacterized protein</fullName>
    </submittedName>
</protein>
<evidence type="ECO:0000313" key="3">
    <source>
        <dbReference type="Proteomes" id="UP000268093"/>
    </source>
</evidence>
<proteinExistence type="predicted"/>
<dbReference type="OrthoDB" id="10647464at2759"/>
<sequence>MVSMTSINDDQLVHNTPDPTSTHQSTTSSQTGSTPGKLTDSNPNDSANLTGGDGNDQDEAHGEDTQSAGLGLGPLAPFNQLPLQEKLQDHYNNVQVQMDSLFSQMKQCVGEIEEIVRTLMEQRFSEMAEQFTQGINDINKMEANQAAQLARIASAVPGPVHTSHPDVTPLTLLPILAATADKVRDQMLKFVQAISKSYAQIFQNPLDP</sequence>
<feature type="region of interest" description="Disordered" evidence="1">
    <location>
        <begin position="1"/>
        <end position="76"/>
    </location>
</feature>
<dbReference type="EMBL" id="RBNI01006111">
    <property type="protein sequence ID" value="RUP46238.1"/>
    <property type="molecule type" value="Genomic_DNA"/>
</dbReference>
<accession>A0A433D5W1</accession>
<feature type="compositionally biased region" description="Low complexity" evidence="1">
    <location>
        <begin position="16"/>
        <end position="36"/>
    </location>
</feature>
<comment type="caution">
    <text evidence="2">The sequence shown here is derived from an EMBL/GenBank/DDBJ whole genome shotgun (WGS) entry which is preliminary data.</text>
</comment>
<reference evidence="2 3" key="1">
    <citation type="journal article" date="2018" name="New Phytol.">
        <title>Phylogenomics of Endogonaceae and evolution of mycorrhizas within Mucoromycota.</title>
        <authorList>
            <person name="Chang Y."/>
            <person name="Desiro A."/>
            <person name="Na H."/>
            <person name="Sandor L."/>
            <person name="Lipzen A."/>
            <person name="Clum A."/>
            <person name="Barry K."/>
            <person name="Grigoriev I.V."/>
            <person name="Martin F.M."/>
            <person name="Stajich J.E."/>
            <person name="Smith M.E."/>
            <person name="Bonito G."/>
            <person name="Spatafora J.W."/>
        </authorList>
    </citation>
    <scope>NUCLEOTIDE SEQUENCE [LARGE SCALE GENOMIC DNA]</scope>
    <source>
        <strain evidence="2 3">GMNB39</strain>
    </source>
</reference>
<organism evidence="2 3">
    <name type="scientific">Jimgerdemannia flammicorona</name>
    <dbReference type="NCBI Taxonomy" id="994334"/>
    <lineage>
        <taxon>Eukaryota</taxon>
        <taxon>Fungi</taxon>
        <taxon>Fungi incertae sedis</taxon>
        <taxon>Mucoromycota</taxon>
        <taxon>Mucoromycotina</taxon>
        <taxon>Endogonomycetes</taxon>
        <taxon>Endogonales</taxon>
        <taxon>Endogonaceae</taxon>
        <taxon>Jimgerdemannia</taxon>
    </lineage>
</organism>
<evidence type="ECO:0000256" key="1">
    <source>
        <dbReference type="SAM" id="MobiDB-lite"/>
    </source>
</evidence>
<name>A0A433D5W1_9FUNG</name>
<feature type="compositionally biased region" description="Polar residues" evidence="1">
    <location>
        <begin position="39"/>
        <end position="49"/>
    </location>
</feature>
<dbReference type="Proteomes" id="UP000268093">
    <property type="component" value="Unassembled WGS sequence"/>
</dbReference>